<evidence type="ECO:0000313" key="3">
    <source>
        <dbReference type="EMBL" id="NMQ18516.1"/>
    </source>
</evidence>
<proteinExistence type="predicted"/>
<keyword evidence="4" id="KW-1185">Reference proteome</keyword>
<keyword evidence="1" id="KW-0233">DNA recombination</keyword>
<dbReference type="InterPro" id="IPR002104">
    <property type="entry name" value="Integrase_catalytic"/>
</dbReference>
<reference evidence="3 4" key="1">
    <citation type="submission" date="2019-03" db="EMBL/GenBank/DDBJ databases">
        <title>Metabolic reconstructions from genomes of highly enriched 'Candidatus Accumulibacter' and 'Candidatus Competibacter' bioreactor populations.</title>
        <authorList>
            <person name="Annavajhala M.K."/>
            <person name="Welles L."/>
            <person name="Abbas B."/>
            <person name="Sorokin D."/>
            <person name="Park H."/>
            <person name="Van Loosdrecht M."/>
            <person name="Chandran K."/>
        </authorList>
    </citation>
    <scope>NUCLEOTIDE SEQUENCE [LARGE SCALE GENOMIC DNA]</scope>
    <source>
        <strain evidence="3 4">SBR_G</strain>
    </source>
</reference>
<comment type="caution">
    <text evidence="3">The sequence shown here is derived from an EMBL/GenBank/DDBJ whole genome shotgun (WGS) entry which is preliminary data.</text>
</comment>
<organism evidence="3 4">
    <name type="scientific">Candidatus Competibacter phosphatis</name>
    <dbReference type="NCBI Taxonomy" id="221280"/>
    <lineage>
        <taxon>Bacteria</taxon>
        <taxon>Pseudomonadati</taxon>
        <taxon>Pseudomonadota</taxon>
        <taxon>Gammaproteobacteria</taxon>
        <taxon>Candidatus Competibacteraceae</taxon>
        <taxon>Candidatus Competibacter</taxon>
    </lineage>
</organism>
<name>A0ABX1TKL0_9GAMM</name>
<dbReference type="Pfam" id="PF00589">
    <property type="entry name" value="Phage_integrase"/>
    <property type="match status" value="1"/>
</dbReference>
<dbReference type="EMBL" id="SPMZ01000013">
    <property type="protein sequence ID" value="NMQ18516.1"/>
    <property type="molecule type" value="Genomic_DNA"/>
</dbReference>
<dbReference type="SUPFAM" id="SSF56349">
    <property type="entry name" value="DNA breaking-rejoining enzymes"/>
    <property type="match status" value="1"/>
</dbReference>
<evidence type="ECO:0000313" key="4">
    <source>
        <dbReference type="Proteomes" id="UP000760480"/>
    </source>
</evidence>
<evidence type="ECO:0000259" key="2">
    <source>
        <dbReference type="PROSITE" id="PS51898"/>
    </source>
</evidence>
<dbReference type="Gene3D" id="1.10.443.10">
    <property type="entry name" value="Intergrase catalytic core"/>
    <property type="match status" value="1"/>
</dbReference>
<accession>A0ABX1TKL0</accession>
<feature type="domain" description="Tyr recombinase" evidence="2">
    <location>
        <begin position="1"/>
        <end position="60"/>
    </location>
</feature>
<evidence type="ECO:0000256" key="1">
    <source>
        <dbReference type="ARBA" id="ARBA00023172"/>
    </source>
</evidence>
<dbReference type="InterPro" id="IPR011010">
    <property type="entry name" value="DNA_brk_join_enz"/>
</dbReference>
<dbReference type="InterPro" id="IPR013762">
    <property type="entry name" value="Integrase-like_cat_sf"/>
</dbReference>
<sequence length="60" mass="6746">MLQKTGIEKKISPHKLRHRYAANLLNIGAELVDSQALLGHSTLNTTPIDTYVDQDRMAAW</sequence>
<dbReference type="Proteomes" id="UP000760480">
    <property type="component" value="Unassembled WGS sequence"/>
</dbReference>
<dbReference type="PROSITE" id="PS51898">
    <property type="entry name" value="TYR_RECOMBINASE"/>
    <property type="match status" value="1"/>
</dbReference>
<protein>
    <recommendedName>
        <fullName evidence="2">Tyr recombinase domain-containing protein</fullName>
    </recommendedName>
</protein>
<gene>
    <name evidence="3" type="ORF">E4P82_04470</name>
</gene>